<name>A0AAD8YKN4_9STRA</name>
<dbReference type="CDD" id="cd07067">
    <property type="entry name" value="HP_PGM_like"/>
    <property type="match status" value="1"/>
</dbReference>
<reference evidence="1" key="1">
    <citation type="submission" date="2023-06" db="EMBL/GenBank/DDBJ databases">
        <title>Survivors Of The Sea: Transcriptome response of Skeletonema marinoi to long-term dormancy.</title>
        <authorList>
            <person name="Pinder M.I.M."/>
            <person name="Kourtchenko O."/>
            <person name="Robertson E.K."/>
            <person name="Larsson T."/>
            <person name="Maumus F."/>
            <person name="Osuna-Cruz C.M."/>
            <person name="Vancaester E."/>
            <person name="Stenow R."/>
            <person name="Vandepoele K."/>
            <person name="Ploug H."/>
            <person name="Bruchert V."/>
            <person name="Godhe A."/>
            <person name="Topel M."/>
        </authorList>
    </citation>
    <scope>NUCLEOTIDE SEQUENCE</scope>
    <source>
        <strain evidence="1">R05AC</strain>
    </source>
</reference>
<gene>
    <name evidence="1" type="ORF">QTG54_002444</name>
</gene>
<dbReference type="Proteomes" id="UP001224775">
    <property type="component" value="Unassembled WGS sequence"/>
</dbReference>
<keyword evidence="1" id="KW-0413">Isomerase</keyword>
<dbReference type="InterPro" id="IPR029033">
    <property type="entry name" value="His_PPase_superfam"/>
</dbReference>
<dbReference type="InterPro" id="IPR013078">
    <property type="entry name" value="His_Pase_superF_clade-1"/>
</dbReference>
<proteinExistence type="predicted"/>
<organism evidence="1 2">
    <name type="scientific">Skeletonema marinoi</name>
    <dbReference type="NCBI Taxonomy" id="267567"/>
    <lineage>
        <taxon>Eukaryota</taxon>
        <taxon>Sar</taxon>
        <taxon>Stramenopiles</taxon>
        <taxon>Ochrophyta</taxon>
        <taxon>Bacillariophyta</taxon>
        <taxon>Coscinodiscophyceae</taxon>
        <taxon>Thalassiosirophycidae</taxon>
        <taxon>Thalassiosirales</taxon>
        <taxon>Skeletonemataceae</taxon>
        <taxon>Skeletonema</taxon>
        <taxon>Skeletonema marinoi-dohrnii complex</taxon>
    </lineage>
</organism>
<sequence length="192" mass="21618">MMMLSTAAAYASPAVSLFSVNSAYQSSTSKILHLIRHAEGTHNLNEEQSKLPLHFDAKLTEKGVKQCNELAKETKDLDVELIVVSPLTRTLDTAILSFPHLYGDKNTKTVPFIAHEEWRETVNFLCDARRPTSVLQQQYPNVCFNNLVHEPDDPIWAHYESIFGDHAAHLSKRESDDPSPCTTEHIPLGKCY</sequence>
<dbReference type="PANTHER" id="PTHR48100:SF1">
    <property type="entry name" value="HISTIDINE PHOSPHATASE FAMILY PROTEIN-RELATED"/>
    <property type="match status" value="1"/>
</dbReference>
<dbReference type="Gene3D" id="3.40.50.1240">
    <property type="entry name" value="Phosphoglycerate mutase-like"/>
    <property type="match status" value="1"/>
</dbReference>
<protein>
    <submittedName>
        <fullName evidence="1">Phosphoglycerate mutase family protein</fullName>
        <ecNumber evidence="1">5.4.2.-</ecNumber>
    </submittedName>
</protein>
<dbReference type="GO" id="GO:0005737">
    <property type="term" value="C:cytoplasm"/>
    <property type="evidence" value="ECO:0007669"/>
    <property type="project" value="TreeGrafter"/>
</dbReference>
<evidence type="ECO:0000313" key="2">
    <source>
        <dbReference type="Proteomes" id="UP001224775"/>
    </source>
</evidence>
<dbReference type="EMBL" id="JATAAI010000003">
    <property type="protein sequence ID" value="KAK1747100.1"/>
    <property type="molecule type" value="Genomic_DNA"/>
</dbReference>
<dbReference type="Pfam" id="PF00300">
    <property type="entry name" value="His_Phos_1"/>
    <property type="match status" value="1"/>
</dbReference>
<keyword evidence="2" id="KW-1185">Reference proteome</keyword>
<dbReference type="PANTHER" id="PTHR48100">
    <property type="entry name" value="BROAD-SPECIFICITY PHOSPHATASE YOR283W-RELATED"/>
    <property type="match status" value="1"/>
</dbReference>
<dbReference type="InterPro" id="IPR050275">
    <property type="entry name" value="PGM_Phosphatase"/>
</dbReference>
<comment type="caution">
    <text evidence="1">The sequence shown here is derived from an EMBL/GenBank/DDBJ whole genome shotgun (WGS) entry which is preliminary data.</text>
</comment>
<dbReference type="AlphaFoldDB" id="A0AAD8YKN4"/>
<dbReference type="EC" id="5.4.2.-" evidence="1"/>
<dbReference type="GO" id="GO:0016853">
    <property type="term" value="F:isomerase activity"/>
    <property type="evidence" value="ECO:0007669"/>
    <property type="project" value="UniProtKB-KW"/>
</dbReference>
<accession>A0AAD8YKN4</accession>
<evidence type="ECO:0000313" key="1">
    <source>
        <dbReference type="EMBL" id="KAK1747100.1"/>
    </source>
</evidence>
<dbReference type="GO" id="GO:0016791">
    <property type="term" value="F:phosphatase activity"/>
    <property type="evidence" value="ECO:0007669"/>
    <property type="project" value="TreeGrafter"/>
</dbReference>
<dbReference type="SUPFAM" id="SSF53254">
    <property type="entry name" value="Phosphoglycerate mutase-like"/>
    <property type="match status" value="1"/>
</dbReference>